<evidence type="ECO:0000313" key="3">
    <source>
        <dbReference type="EMBL" id="KPC49969.1"/>
    </source>
</evidence>
<dbReference type="EMBL" id="LAQT01000033">
    <property type="protein sequence ID" value="KPC49969.1"/>
    <property type="molecule type" value="Genomic_DNA"/>
</dbReference>
<dbReference type="Proteomes" id="UP000037939">
    <property type="component" value="Unassembled WGS sequence"/>
</dbReference>
<dbReference type="STRING" id="857265.WG78_18975"/>
<reference evidence="3 4" key="1">
    <citation type="submission" date="2015-07" db="EMBL/GenBank/DDBJ databases">
        <title>Draft genome sequence of the Amantichitinum ursilacus IGB-41, a new chitin-degrading bacterium.</title>
        <authorList>
            <person name="Kirstahler P."/>
            <person name="Guenther M."/>
            <person name="Grumaz C."/>
            <person name="Rupp S."/>
            <person name="Zibek S."/>
            <person name="Sohn K."/>
        </authorList>
    </citation>
    <scope>NUCLEOTIDE SEQUENCE [LARGE SCALE GENOMIC DNA]</scope>
    <source>
        <strain evidence="3 4">IGB-41</strain>
    </source>
</reference>
<dbReference type="Pfam" id="PF13649">
    <property type="entry name" value="Methyltransf_25"/>
    <property type="match status" value="1"/>
</dbReference>
<proteinExistence type="predicted"/>
<evidence type="ECO:0000256" key="1">
    <source>
        <dbReference type="SAM" id="MobiDB-lite"/>
    </source>
</evidence>
<dbReference type="AlphaFoldDB" id="A0A0N0XGD1"/>
<name>A0A0N0XGD1_9NEIS</name>
<evidence type="ECO:0000313" key="4">
    <source>
        <dbReference type="Proteomes" id="UP000037939"/>
    </source>
</evidence>
<dbReference type="RefSeq" id="WP_053939382.1">
    <property type="nucleotide sequence ID" value="NZ_LAQT01000033.1"/>
</dbReference>
<feature type="domain" description="Methyltransferase" evidence="2">
    <location>
        <begin position="91"/>
        <end position="179"/>
    </location>
</feature>
<dbReference type="Gene3D" id="3.40.50.150">
    <property type="entry name" value="Vaccinia Virus protein VP39"/>
    <property type="match status" value="1"/>
</dbReference>
<dbReference type="SUPFAM" id="SSF53335">
    <property type="entry name" value="S-adenosyl-L-methionine-dependent methyltransferases"/>
    <property type="match status" value="1"/>
</dbReference>
<feature type="region of interest" description="Disordered" evidence="1">
    <location>
        <begin position="1"/>
        <end position="29"/>
    </location>
</feature>
<dbReference type="PATRIC" id="fig|857265.3.peg.3884"/>
<keyword evidence="4" id="KW-1185">Reference proteome</keyword>
<organism evidence="3 4">
    <name type="scientific">Amantichitinum ursilacus</name>
    <dbReference type="NCBI Taxonomy" id="857265"/>
    <lineage>
        <taxon>Bacteria</taxon>
        <taxon>Pseudomonadati</taxon>
        <taxon>Pseudomonadota</taxon>
        <taxon>Betaproteobacteria</taxon>
        <taxon>Neisseriales</taxon>
        <taxon>Chitinibacteraceae</taxon>
        <taxon>Amantichitinum</taxon>
    </lineage>
</organism>
<dbReference type="InterPro" id="IPR029063">
    <property type="entry name" value="SAM-dependent_MTases_sf"/>
</dbReference>
<accession>A0A0N0XGD1</accession>
<protein>
    <recommendedName>
        <fullName evidence="2">Methyltransferase domain-containing protein</fullName>
    </recommendedName>
</protein>
<evidence type="ECO:0000259" key="2">
    <source>
        <dbReference type="Pfam" id="PF13649"/>
    </source>
</evidence>
<comment type="caution">
    <text evidence="3">The sequence shown here is derived from an EMBL/GenBank/DDBJ whole genome shotgun (WGS) entry which is preliminary data.</text>
</comment>
<dbReference type="InterPro" id="IPR041698">
    <property type="entry name" value="Methyltransf_25"/>
</dbReference>
<dbReference type="OrthoDB" id="529208at2"/>
<sequence>MTTPPPLETIAPHDLQLDPTHPTPDLEPDHHGVPDYMLEVYDWAYVNSRNVRWLDRNLVVRTLLFGQDQRLMRSYLERLQPGMRVWQVAHVYGDLVQRAARRVGHSGAFHLTDVTPAQVRHARAKLESMPWANVWQSDAARFAGVGHYDVICSFFLLHEVPEDKKFEVVNSMLNQLQPGAEAVFVDYHKPAWWQPIGWLLRGVNAWLEPFAHALWRREIYSYAHTPQLFHWHKRTFFGGVYQCVVATRLPQTGV</sequence>
<gene>
    <name evidence="3" type="ORF">WG78_18975</name>
</gene>
<dbReference type="NCBIfam" id="NF038261">
    <property type="entry name" value="rhodoquin_RquA"/>
    <property type="match status" value="1"/>
</dbReference>